<dbReference type="Proteomes" id="UP000644756">
    <property type="component" value="Unassembled WGS sequence"/>
</dbReference>
<comment type="caution">
    <text evidence="1">The sequence shown here is derived from an EMBL/GenBank/DDBJ whole genome shotgun (WGS) entry which is preliminary data.</text>
</comment>
<protein>
    <submittedName>
        <fullName evidence="1">Uncharacterized protein</fullName>
    </submittedName>
</protein>
<proteinExistence type="predicted"/>
<dbReference type="AlphaFoldDB" id="A0A917FW51"/>
<reference evidence="1" key="2">
    <citation type="submission" date="2020-09" db="EMBL/GenBank/DDBJ databases">
        <authorList>
            <person name="Sun Q."/>
            <person name="Zhou Y."/>
        </authorList>
    </citation>
    <scope>NUCLEOTIDE SEQUENCE</scope>
    <source>
        <strain evidence="1">CGMCC 1.12987</strain>
    </source>
</reference>
<evidence type="ECO:0000313" key="2">
    <source>
        <dbReference type="Proteomes" id="UP000644756"/>
    </source>
</evidence>
<dbReference type="EMBL" id="BMGR01000007">
    <property type="protein sequence ID" value="GGG06301.1"/>
    <property type="molecule type" value="Genomic_DNA"/>
</dbReference>
<name>A0A917FW51_9BACL</name>
<sequence length="57" mass="6992">MTYVEMLGRRSEMLKRDIGNMIMMHNKRGLNVQESYFFRNMVKQLHQNEHELHANRK</sequence>
<gene>
    <name evidence="1" type="ORF">GCM10010916_24100</name>
</gene>
<keyword evidence="2" id="KW-1185">Reference proteome</keyword>
<dbReference type="RefSeq" id="WP_377521881.1">
    <property type="nucleotide sequence ID" value="NZ_JBHRVG010000001.1"/>
</dbReference>
<accession>A0A917FW51</accession>
<evidence type="ECO:0000313" key="1">
    <source>
        <dbReference type="EMBL" id="GGG06301.1"/>
    </source>
</evidence>
<organism evidence="1 2">
    <name type="scientific">Paenibacillus abyssi</name>
    <dbReference type="NCBI Taxonomy" id="1340531"/>
    <lineage>
        <taxon>Bacteria</taxon>
        <taxon>Bacillati</taxon>
        <taxon>Bacillota</taxon>
        <taxon>Bacilli</taxon>
        <taxon>Bacillales</taxon>
        <taxon>Paenibacillaceae</taxon>
        <taxon>Paenibacillus</taxon>
    </lineage>
</organism>
<reference evidence="1" key="1">
    <citation type="journal article" date="2014" name="Int. J. Syst. Evol. Microbiol.">
        <title>Complete genome sequence of Corynebacterium casei LMG S-19264T (=DSM 44701T), isolated from a smear-ripened cheese.</title>
        <authorList>
            <consortium name="US DOE Joint Genome Institute (JGI-PGF)"/>
            <person name="Walter F."/>
            <person name="Albersmeier A."/>
            <person name="Kalinowski J."/>
            <person name="Ruckert C."/>
        </authorList>
    </citation>
    <scope>NUCLEOTIDE SEQUENCE</scope>
    <source>
        <strain evidence="1">CGMCC 1.12987</strain>
    </source>
</reference>